<keyword evidence="4" id="KW-0472">Membrane</keyword>
<dbReference type="SUPFAM" id="SSF53335">
    <property type="entry name" value="S-adenosyl-L-methionine-dependent methyltransferases"/>
    <property type="match status" value="1"/>
</dbReference>
<comment type="caution">
    <text evidence="5">The sequence shown here is derived from an EMBL/GenBank/DDBJ whole genome shotgun (WGS) entry which is preliminary data.</text>
</comment>
<keyword evidence="2" id="KW-0489">Methyltransferase</keyword>
<proteinExistence type="inferred from homology"/>
<keyword evidence="4" id="KW-0812">Transmembrane</keyword>
<reference evidence="5 6" key="1">
    <citation type="submission" date="2017-12" db="EMBL/GenBank/DDBJ databases">
        <title>Sequencing, de novo assembly and annotation of complete genome of a new Thraustochytrid species, strain FCC1311.</title>
        <authorList>
            <person name="Sedici K."/>
            <person name="Godart F."/>
            <person name="Aiese Cigliano R."/>
            <person name="Sanseverino W."/>
            <person name="Barakat M."/>
            <person name="Ortet P."/>
            <person name="Marechal E."/>
            <person name="Cagnac O."/>
            <person name="Amato A."/>
        </authorList>
    </citation>
    <scope>NUCLEOTIDE SEQUENCE [LARGE SCALE GENOMIC DNA]</scope>
</reference>
<dbReference type="GO" id="GO:0008168">
    <property type="term" value="F:methyltransferase activity"/>
    <property type="evidence" value="ECO:0007669"/>
    <property type="project" value="UniProtKB-KW"/>
</dbReference>
<comment type="similarity">
    <text evidence="1">Belongs to the UPF0677 family.</text>
</comment>
<evidence type="ECO:0000256" key="3">
    <source>
        <dbReference type="ARBA" id="ARBA00022679"/>
    </source>
</evidence>
<sequence>MPAAAAAKVEEKNLALESSSRAASASGSSVTLKYDEAAARIKQVAPASIIIMLLTMPFYFLVLLPLTILAVLVVVVPWLLCKSGDDRIRSQSSKTAEATALGRFHNYTCGLGPDLYAWAFLPLHLRLAVRGATIPWFFTRTIFDAGTGVAGVMLGRTAFLDASIRYAVKEGGVKNLVLCGAGFDTRALRMASDLEGIAVYEADSEATQAVKLAKLRRAGLVPPANTTFCPINFNDQDLMEVLREHGFDATQKTIVIWEGVAMYLSAETVGGFVSSISKNLVPGSFLAMDWFWNTLDKPRWKGHFHGHDLAIKLARNKGEPYLSGFEEPFVPATVQEYFEERGLDLVDHVMVKSDAAIERYLTLKNGDRIGRSNEVNNFMLLRVPDA</sequence>
<dbReference type="AlphaFoldDB" id="A0A2R5GQX6"/>
<dbReference type="InParanoid" id="A0A2R5GQX6"/>
<dbReference type="Pfam" id="PF04072">
    <property type="entry name" value="LCM"/>
    <property type="match status" value="1"/>
</dbReference>
<evidence type="ECO:0000313" key="6">
    <source>
        <dbReference type="Proteomes" id="UP000241890"/>
    </source>
</evidence>
<dbReference type="Proteomes" id="UP000241890">
    <property type="component" value="Unassembled WGS sequence"/>
</dbReference>
<dbReference type="InterPro" id="IPR007213">
    <property type="entry name" value="Ppm1/Ppm2/Tcmp"/>
</dbReference>
<accession>A0A2R5GQX6</accession>
<dbReference type="GO" id="GO:0032259">
    <property type="term" value="P:methylation"/>
    <property type="evidence" value="ECO:0007669"/>
    <property type="project" value="UniProtKB-KW"/>
</dbReference>
<dbReference type="PANTHER" id="PTHR43619:SF2">
    <property type="entry name" value="S-ADENOSYL-L-METHIONINE-DEPENDENT METHYLTRANSFERASES SUPERFAMILY PROTEIN"/>
    <property type="match status" value="1"/>
</dbReference>
<keyword evidence="6" id="KW-1185">Reference proteome</keyword>
<dbReference type="InterPro" id="IPR029063">
    <property type="entry name" value="SAM-dependent_MTases_sf"/>
</dbReference>
<gene>
    <name evidence="5" type="ORF">FCC1311_072442</name>
</gene>
<evidence type="ECO:0000256" key="2">
    <source>
        <dbReference type="ARBA" id="ARBA00022603"/>
    </source>
</evidence>
<evidence type="ECO:0000256" key="1">
    <source>
        <dbReference type="ARBA" id="ARBA00008138"/>
    </source>
</evidence>
<organism evidence="5 6">
    <name type="scientific">Hondaea fermentalgiana</name>
    <dbReference type="NCBI Taxonomy" id="2315210"/>
    <lineage>
        <taxon>Eukaryota</taxon>
        <taxon>Sar</taxon>
        <taxon>Stramenopiles</taxon>
        <taxon>Bigyra</taxon>
        <taxon>Labyrinthulomycetes</taxon>
        <taxon>Thraustochytrida</taxon>
        <taxon>Thraustochytriidae</taxon>
        <taxon>Hondaea</taxon>
    </lineage>
</organism>
<keyword evidence="3" id="KW-0808">Transferase</keyword>
<dbReference type="OrthoDB" id="203237at2759"/>
<evidence type="ECO:0000313" key="5">
    <source>
        <dbReference type="EMBL" id="GBG31023.1"/>
    </source>
</evidence>
<name>A0A2R5GQX6_9STRA</name>
<feature type="transmembrane region" description="Helical" evidence="4">
    <location>
        <begin position="58"/>
        <end position="80"/>
    </location>
</feature>
<dbReference type="NCBIfam" id="TIGR00027">
    <property type="entry name" value="mthyl_TIGR00027"/>
    <property type="match status" value="1"/>
</dbReference>
<dbReference type="PANTHER" id="PTHR43619">
    <property type="entry name" value="S-ADENOSYL-L-METHIONINE-DEPENDENT METHYLTRANSFERASE YKTD-RELATED"/>
    <property type="match status" value="1"/>
</dbReference>
<evidence type="ECO:0008006" key="7">
    <source>
        <dbReference type="Google" id="ProtNLM"/>
    </source>
</evidence>
<dbReference type="InterPro" id="IPR011610">
    <property type="entry name" value="SAM_mthyl_Trfase_ML2640-like"/>
</dbReference>
<dbReference type="Gene3D" id="3.40.50.150">
    <property type="entry name" value="Vaccinia Virus protein VP39"/>
    <property type="match status" value="1"/>
</dbReference>
<evidence type="ECO:0000256" key="4">
    <source>
        <dbReference type="SAM" id="Phobius"/>
    </source>
</evidence>
<protein>
    <recommendedName>
        <fullName evidence="7">S-adenosyl-L-methionine-dependent methyltransferase</fullName>
    </recommendedName>
</protein>
<dbReference type="EMBL" id="BEYU01000088">
    <property type="protein sequence ID" value="GBG31023.1"/>
    <property type="molecule type" value="Genomic_DNA"/>
</dbReference>
<keyword evidence="4" id="KW-1133">Transmembrane helix</keyword>